<dbReference type="OrthoDB" id="5798459at2759"/>
<dbReference type="AlphaFoldDB" id="E3MQT5"/>
<dbReference type="EMBL" id="DS268467">
    <property type="protein sequence ID" value="EFP07073.1"/>
    <property type="molecule type" value="Genomic_DNA"/>
</dbReference>
<dbReference type="KEGG" id="crq:GCK72_016421"/>
<protein>
    <submittedName>
        <fullName evidence="1">Uncharacterized protein</fullName>
    </submittedName>
</protein>
<reference evidence="1" key="1">
    <citation type="submission" date="2007-07" db="EMBL/GenBank/DDBJ databases">
        <title>PCAP assembly of the Caenorhabditis remanei genome.</title>
        <authorList>
            <consortium name="The Caenorhabditis remanei Sequencing Consortium"/>
            <person name="Wilson R.K."/>
        </authorList>
    </citation>
    <scope>NUCLEOTIDE SEQUENCE [LARGE SCALE GENOMIC DNA]</scope>
    <source>
        <strain evidence="1">PB4641</strain>
    </source>
</reference>
<evidence type="ECO:0000313" key="1">
    <source>
        <dbReference type="EMBL" id="EFP07073.1"/>
    </source>
</evidence>
<name>E3MQT5_CAERE</name>
<accession>E3MQT5</accession>
<sequence>MSACFFSIFQSLQHNMLLKTFVFFQLFVVTISTSYNAFFALMVTNPTVVQQVNQIETNLTQTNAQFIKFVHNTSHLHVRLNTIELNETRLEIIQTFLKDLPKAMCNVSYSIPALFEGTAVKANTTLHGKLNAMSSTVISSVHQKIYSLLNGTEIPSIDEHEIFHPRMDIVELDDRKHEDLLQIMSNRTGDFKLNTGDFIKEIVLYNGNPSGDFHEEIGRAPLAPCSNFTVLKPELISNRVPIFTNLDDMDF</sequence>
<keyword evidence="2" id="KW-1185">Reference proteome</keyword>
<dbReference type="STRING" id="31234.E3MQT5"/>
<gene>
    <name evidence="1" type="ORF">CRE_12840</name>
</gene>
<dbReference type="CTD" id="9799998"/>
<dbReference type="GeneID" id="9799998"/>
<dbReference type="OMA" id="KAMCNVS"/>
<dbReference type="RefSeq" id="XP_003101474.2">
    <property type="nucleotide sequence ID" value="XM_003101426.2"/>
</dbReference>
<organism evidence="2">
    <name type="scientific">Caenorhabditis remanei</name>
    <name type="common">Caenorhabditis vulgaris</name>
    <dbReference type="NCBI Taxonomy" id="31234"/>
    <lineage>
        <taxon>Eukaryota</taxon>
        <taxon>Metazoa</taxon>
        <taxon>Ecdysozoa</taxon>
        <taxon>Nematoda</taxon>
        <taxon>Chromadorea</taxon>
        <taxon>Rhabditida</taxon>
        <taxon>Rhabditina</taxon>
        <taxon>Rhabditomorpha</taxon>
        <taxon>Rhabditoidea</taxon>
        <taxon>Rhabditidae</taxon>
        <taxon>Peloderinae</taxon>
        <taxon>Caenorhabditis</taxon>
    </lineage>
</organism>
<dbReference type="eggNOG" id="ENOG502TFKD">
    <property type="taxonomic scope" value="Eukaryota"/>
</dbReference>
<evidence type="ECO:0000313" key="2">
    <source>
        <dbReference type="Proteomes" id="UP000008281"/>
    </source>
</evidence>
<dbReference type="HOGENOM" id="CLU_1200750_0_0_1"/>
<proteinExistence type="predicted"/>
<dbReference type="Proteomes" id="UP000008281">
    <property type="component" value="Unassembled WGS sequence"/>
</dbReference>